<dbReference type="Gene3D" id="3.30.200.20">
    <property type="entry name" value="Phosphorylase Kinase, domain 1"/>
    <property type="match status" value="1"/>
</dbReference>
<evidence type="ECO:0000256" key="5">
    <source>
        <dbReference type="ARBA" id="ARBA00022840"/>
    </source>
</evidence>
<gene>
    <name evidence="7" type="ORF">JR316_002523</name>
</gene>
<keyword evidence="5" id="KW-0067">ATP-binding</keyword>
<evidence type="ECO:0000313" key="7">
    <source>
        <dbReference type="EMBL" id="KAG5173018.1"/>
    </source>
</evidence>
<keyword evidence="1" id="KW-0723">Serine/threonine-protein kinase</keyword>
<dbReference type="Gene3D" id="1.10.510.10">
    <property type="entry name" value="Transferase(Phosphotransferase) domain 1"/>
    <property type="match status" value="1"/>
</dbReference>
<dbReference type="InterPro" id="IPR000719">
    <property type="entry name" value="Prot_kinase_dom"/>
</dbReference>
<dbReference type="InterPro" id="IPR011009">
    <property type="entry name" value="Kinase-like_dom_sf"/>
</dbReference>
<sequence length="398" mass="44439">MSDPLLPPGLPLPPSIQGSGIRAEVLGFPSLSKHIEDHLPGNEVLDEDRSVRIYTILKVLHQSPWSSLYMCNWHSPLRPKEGSPPLIEIFRFGENSRLIALKCIDCPTLSSSNIPQIKELDALRKLSPHRNIVSLYDYFFSLDQRKLYLATGAMEGNLYQFIKARKGRALAGGLVSSILFQTLLGLNHIHSNGYFHRDLIPENILITTQAPDAVEEKDVVVIVKISDFGLARELGSEGPYTEYVTVRWYRSPEVLLLSRNYTSAIDMWAFGAIAAEVLNLSPLFPGNSIIDQCMKICEVLGSPSDEARLDENGDRLDGGAWPEGIRLAQIVGYQFPAIVPRPFSSFFEPTVPASLLSCIKNLLEYDPGKRLTSQACLSHIYFIETSSHREVPADLQRH</sequence>
<dbReference type="GO" id="GO:0005524">
    <property type="term" value="F:ATP binding"/>
    <property type="evidence" value="ECO:0007669"/>
    <property type="project" value="UniProtKB-KW"/>
</dbReference>
<dbReference type="FunFam" id="1.10.510.10:FF:000624">
    <property type="entry name" value="Mitogen-activated protein kinase"/>
    <property type="match status" value="1"/>
</dbReference>
<protein>
    <recommendedName>
        <fullName evidence="6">Protein kinase domain-containing protein</fullName>
    </recommendedName>
</protein>
<dbReference type="SUPFAM" id="SSF56112">
    <property type="entry name" value="Protein kinase-like (PK-like)"/>
    <property type="match status" value="1"/>
</dbReference>
<organism evidence="7">
    <name type="scientific">Psilocybe cubensis</name>
    <name type="common">Psychedelic mushroom</name>
    <name type="synonym">Stropharia cubensis</name>
    <dbReference type="NCBI Taxonomy" id="181762"/>
    <lineage>
        <taxon>Eukaryota</taxon>
        <taxon>Fungi</taxon>
        <taxon>Dikarya</taxon>
        <taxon>Basidiomycota</taxon>
        <taxon>Agaricomycotina</taxon>
        <taxon>Agaricomycetes</taxon>
        <taxon>Agaricomycetidae</taxon>
        <taxon>Agaricales</taxon>
        <taxon>Agaricineae</taxon>
        <taxon>Strophariaceae</taxon>
        <taxon>Psilocybe</taxon>
    </lineage>
</organism>
<evidence type="ECO:0000256" key="4">
    <source>
        <dbReference type="ARBA" id="ARBA00022777"/>
    </source>
</evidence>
<feature type="domain" description="Protein kinase" evidence="6">
    <location>
        <begin position="54"/>
        <end position="382"/>
    </location>
</feature>
<evidence type="ECO:0000256" key="3">
    <source>
        <dbReference type="ARBA" id="ARBA00022741"/>
    </source>
</evidence>
<keyword evidence="3" id="KW-0547">Nucleotide-binding</keyword>
<evidence type="ECO:0000259" key="6">
    <source>
        <dbReference type="PROSITE" id="PS50011"/>
    </source>
</evidence>
<keyword evidence="2" id="KW-0808">Transferase</keyword>
<dbReference type="PROSITE" id="PS50011">
    <property type="entry name" value="PROTEIN_KINASE_DOM"/>
    <property type="match status" value="1"/>
</dbReference>
<dbReference type="PANTHER" id="PTHR24055">
    <property type="entry name" value="MITOGEN-ACTIVATED PROTEIN KINASE"/>
    <property type="match status" value="1"/>
</dbReference>
<evidence type="ECO:0000256" key="2">
    <source>
        <dbReference type="ARBA" id="ARBA00022679"/>
    </source>
</evidence>
<name>A0A8H7Y5I7_PSICU</name>
<dbReference type="GO" id="GO:0004674">
    <property type="term" value="F:protein serine/threonine kinase activity"/>
    <property type="evidence" value="ECO:0007669"/>
    <property type="project" value="UniProtKB-KW"/>
</dbReference>
<proteinExistence type="predicted"/>
<dbReference type="EMBL" id="JAFIQS010000002">
    <property type="protein sequence ID" value="KAG5173018.1"/>
    <property type="molecule type" value="Genomic_DNA"/>
</dbReference>
<reference evidence="7" key="1">
    <citation type="submission" date="2021-02" db="EMBL/GenBank/DDBJ databases">
        <title>Psilocybe cubensis genome.</title>
        <authorList>
            <person name="Mckernan K.J."/>
            <person name="Crawford S."/>
            <person name="Trippe A."/>
            <person name="Kane L.T."/>
            <person name="Mclaughlin S."/>
        </authorList>
    </citation>
    <scope>NUCLEOTIDE SEQUENCE [LARGE SCALE GENOMIC DNA]</scope>
    <source>
        <strain evidence="7">MGC-MH-2018</strain>
    </source>
</reference>
<dbReference type="AlphaFoldDB" id="A0A8H7Y5I7"/>
<accession>A0A8H7Y5I7</accession>
<dbReference type="Pfam" id="PF00069">
    <property type="entry name" value="Pkinase"/>
    <property type="match status" value="1"/>
</dbReference>
<keyword evidence="4" id="KW-0418">Kinase</keyword>
<comment type="caution">
    <text evidence="7">The sequence shown here is derived from an EMBL/GenBank/DDBJ whole genome shotgun (WGS) entry which is preliminary data.</text>
</comment>
<evidence type="ECO:0000256" key="1">
    <source>
        <dbReference type="ARBA" id="ARBA00022527"/>
    </source>
</evidence>
<dbReference type="InterPro" id="IPR050117">
    <property type="entry name" value="MAPK"/>
</dbReference>